<protein>
    <recommendedName>
        <fullName evidence="4">DUF4810 domain-containing protein</fullName>
    </recommendedName>
</protein>
<evidence type="ECO:0000256" key="1">
    <source>
        <dbReference type="SAM" id="SignalP"/>
    </source>
</evidence>
<evidence type="ECO:0000313" key="3">
    <source>
        <dbReference type="Proteomes" id="UP000294737"/>
    </source>
</evidence>
<dbReference type="Pfam" id="PF16068">
    <property type="entry name" value="DUF4810"/>
    <property type="match status" value="1"/>
</dbReference>
<dbReference type="EMBL" id="SNWF01000006">
    <property type="protein sequence ID" value="TDN88935.1"/>
    <property type="molecule type" value="Genomic_DNA"/>
</dbReference>
<organism evidence="2 3">
    <name type="scientific">Herminiimonas fonticola</name>
    <dbReference type="NCBI Taxonomy" id="303380"/>
    <lineage>
        <taxon>Bacteria</taxon>
        <taxon>Pseudomonadati</taxon>
        <taxon>Pseudomonadota</taxon>
        <taxon>Betaproteobacteria</taxon>
        <taxon>Burkholderiales</taxon>
        <taxon>Oxalobacteraceae</taxon>
        <taxon>Herminiimonas</taxon>
    </lineage>
</organism>
<evidence type="ECO:0000313" key="2">
    <source>
        <dbReference type="EMBL" id="TDN88935.1"/>
    </source>
</evidence>
<name>A0A4R6G5K3_9BURK</name>
<feature type="chain" id="PRO_5020483555" description="DUF4810 domain-containing protein" evidence="1">
    <location>
        <begin position="25"/>
        <end position="124"/>
    </location>
</feature>
<feature type="signal peptide" evidence="1">
    <location>
        <begin position="1"/>
        <end position="24"/>
    </location>
</feature>
<dbReference type="PROSITE" id="PS51257">
    <property type="entry name" value="PROKAR_LIPOPROTEIN"/>
    <property type="match status" value="1"/>
</dbReference>
<keyword evidence="1" id="KW-0732">Signal</keyword>
<comment type="caution">
    <text evidence="2">The sequence shown here is derived from an EMBL/GenBank/DDBJ whole genome shotgun (WGS) entry which is preliminary data.</text>
</comment>
<dbReference type="RefSeq" id="WP_112992826.1">
    <property type="nucleotide sequence ID" value="NZ_PTLZ01000004.1"/>
</dbReference>
<proteinExistence type="predicted"/>
<reference evidence="2 3" key="1">
    <citation type="submission" date="2019-03" db="EMBL/GenBank/DDBJ databases">
        <title>Genomic Encyclopedia of Type Strains, Phase IV (KMG-IV): sequencing the most valuable type-strain genomes for metagenomic binning, comparative biology and taxonomic classification.</title>
        <authorList>
            <person name="Goeker M."/>
        </authorList>
    </citation>
    <scope>NUCLEOTIDE SEQUENCE [LARGE SCALE GENOMIC DNA]</scope>
    <source>
        <strain evidence="2 3">DSM 18555</strain>
    </source>
</reference>
<dbReference type="PIRSF" id="PIRSF020555">
    <property type="entry name" value="UCP020555"/>
    <property type="match status" value="1"/>
</dbReference>
<keyword evidence="3" id="KW-1185">Reference proteome</keyword>
<accession>A0A4R6G5K3</accession>
<dbReference type="AlphaFoldDB" id="A0A4R6G5K3"/>
<gene>
    <name evidence="2" type="ORF">EV677_2522</name>
</gene>
<evidence type="ECO:0008006" key="4">
    <source>
        <dbReference type="Google" id="ProtNLM"/>
    </source>
</evidence>
<dbReference type="OrthoDB" id="9800218at2"/>
<sequence length="124" mass="13671">MRISSILCAGALFALAGCVTTAPAKYSWGNYENSLYSYYKDSSKSAEYEAELASMIRNSEATAKPVAPGLHAEYGFLMLQEGKLKDAIAQFEKEKAKWPESTYLMNNLIRIASNPVKKTTASKE</sequence>
<dbReference type="Proteomes" id="UP000294737">
    <property type="component" value="Unassembled WGS sequence"/>
</dbReference>
<dbReference type="InterPro" id="IPR014508">
    <property type="entry name" value="UCP020555_TPR-like"/>
</dbReference>